<dbReference type="Proteomes" id="UP001201262">
    <property type="component" value="Unassembled WGS sequence"/>
</dbReference>
<dbReference type="GeneID" id="70242656"/>
<dbReference type="InterPro" id="IPR052711">
    <property type="entry name" value="Zinc_ADH-like"/>
</dbReference>
<dbReference type="InterPro" id="IPR036291">
    <property type="entry name" value="NAD(P)-bd_dom_sf"/>
</dbReference>
<dbReference type="SMART" id="SM00829">
    <property type="entry name" value="PKS_ER"/>
    <property type="match status" value="1"/>
</dbReference>
<feature type="domain" description="Enoyl reductase (ER)" evidence="1">
    <location>
        <begin position="16"/>
        <end position="346"/>
    </location>
</feature>
<dbReference type="InterPro" id="IPR013154">
    <property type="entry name" value="ADH-like_N"/>
</dbReference>
<dbReference type="CDD" id="cd08276">
    <property type="entry name" value="MDR7"/>
    <property type="match status" value="1"/>
</dbReference>
<dbReference type="Pfam" id="PF08240">
    <property type="entry name" value="ADH_N"/>
    <property type="match status" value="1"/>
</dbReference>
<dbReference type="EMBL" id="JAJTJA010000016">
    <property type="protein sequence ID" value="KAH8689058.1"/>
    <property type="molecule type" value="Genomic_DNA"/>
</dbReference>
<dbReference type="InterPro" id="IPR011032">
    <property type="entry name" value="GroES-like_sf"/>
</dbReference>
<dbReference type="SUPFAM" id="SSF51735">
    <property type="entry name" value="NAD(P)-binding Rossmann-fold domains"/>
    <property type="match status" value="1"/>
</dbReference>
<name>A0AAD4PU97_9EURO</name>
<dbReference type="PANTHER" id="PTHR45033:SF2">
    <property type="entry name" value="ZINC-TYPE ALCOHOL DEHYDROGENASE-LIKE PROTEIN C1773.06C"/>
    <property type="match status" value="1"/>
</dbReference>
<dbReference type="InterPro" id="IPR013149">
    <property type="entry name" value="ADH-like_C"/>
</dbReference>
<accession>A0AAD4PU97</accession>
<evidence type="ECO:0000259" key="1">
    <source>
        <dbReference type="SMART" id="SM00829"/>
    </source>
</evidence>
<dbReference type="Pfam" id="PF00107">
    <property type="entry name" value="ADH_zinc_N"/>
    <property type="match status" value="1"/>
</dbReference>
<dbReference type="PANTHER" id="PTHR45033">
    <property type="match status" value="1"/>
</dbReference>
<evidence type="ECO:0000313" key="2">
    <source>
        <dbReference type="EMBL" id="KAH8689058.1"/>
    </source>
</evidence>
<evidence type="ECO:0000313" key="3">
    <source>
        <dbReference type="Proteomes" id="UP001201262"/>
    </source>
</evidence>
<keyword evidence="3" id="KW-1185">Reference proteome</keyword>
<dbReference type="AlphaFoldDB" id="A0AAD4PU97"/>
<comment type="caution">
    <text evidence="2">The sequence shown here is derived from an EMBL/GenBank/DDBJ whole genome shotgun (WGS) entry which is preliminary data.</text>
</comment>
<gene>
    <name evidence="2" type="ORF">BGW36DRAFT_308903</name>
</gene>
<dbReference type="InterPro" id="IPR020843">
    <property type="entry name" value="ER"/>
</dbReference>
<dbReference type="RefSeq" id="XP_046065484.1">
    <property type="nucleotide sequence ID" value="XM_046212369.1"/>
</dbReference>
<dbReference type="Gene3D" id="3.40.50.720">
    <property type="entry name" value="NAD(P)-binding Rossmann-like Domain"/>
    <property type="match status" value="1"/>
</dbReference>
<protein>
    <submittedName>
        <fullName evidence="2">Alcohol dehydrogenase</fullName>
    </submittedName>
</protein>
<dbReference type="GO" id="GO:0016491">
    <property type="term" value="F:oxidoreductase activity"/>
    <property type="evidence" value="ECO:0007669"/>
    <property type="project" value="InterPro"/>
</dbReference>
<sequence length="349" mass="38037">MDIKTSPVWILEPKEGFEGLKLHPSQPLPELNDHSCLIQIDAVSLNYRDVAIPKGQYPMAFRGRIIPCSDGAATVIKTGPAVTRFAIGDRVCTLFNPSHQSGYFTPDTRKYSLGSSADGTLRKYAVFHETALVSQPKNITSLQAATLPCAGVTAWNAFYGIADRKLQPGSYVLTQGTGGVSLIAIQIALAVGATVIATTSSPEKANRLKEMGVQHVINYRETPNWGEVARQLTPENRGVDHILEVGGEATIRQSLKAIKMEGVISIIGFLGGANNAPQCSFQECLSTLAIVRGTSVGSKEQFKELNAFIQSHNIQPIVDSNVFDFQDAPRAFQYLWDQKQWGKVVIHIK</sequence>
<dbReference type="SUPFAM" id="SSF50129">
    <property type="entry name" value="GroES-like"/>
    <property type="match status" value="1"/>
</dbReference>
<dbReference type="Gene3D" id="3.90.180.10">
    <property type="entry name" value="Medium-chain alcohol dehydrogenases, catalytic domain"/>
    <property type="match status" value="1"/>
</dbReference>
<organism evidence="2 3">
    <name type="scientific">Talaromyces proteolyticus</name>
    <dbReference type="NCBI Taxonomy" id="1131652"/>
    <lineage>
        <taxon>Eukaryota</taxon>
        <taxon>Fungi</taxon>
        <taxon>Dikarya</taxon>
        <taxon>Ascomycota</taxon>
        <taxon>Pezizomycotina</taxon>
        <taxon>Eurotiomycetes</taxon>
        <taxon>Eurotiomycetidae</taxon>
        <taxon>Eurotiales</taxon>
        <taxon>Trichocomaceae</taxon>
        <taxon>Talaromyces</taxon>
        <taxon>Talaromyces sect. Bacilispori</taxon>
    </lineage>
</organism>
<proteinExistence type="predicted"/>
<reference evidence="2" key="1">
    <citation type="submission" date="2021-12" db="EMBL/GenBank/DDBJ databases">
        <title>Convergent genome expansion in fungi linked to evolution of root-endophyte symbiosis.</title>
        <authorList>
            <consortium name="DOE Joint Genome Institute"/>
            <person name="Ke Y.-H."/>
            <person name="Bonito G."/>
            <person name="Liao H.-L."/>
            <person name="Looney B."/>
            <person name="Rojas-Flechas A."/>
            <person name="Nash J."/>
            <person name="Hameed K."/>
            <person name="Schadt C."/>
            <person name="Martin F."/>
            <person name="Crous P.W."/>
            <person name="Miettinen O."/>
            <person name="Magnuson J.K."/>
            <person name="Labbe J."/>
            <person name="Jacobson D."/>
            <person name="Doktycz M.J."/>
            <person name="Veneault-Fourrey C."/>
            <person name="Kuo A."/>
            <person name="Mondo S."/>
            <person name="Calhoun S."/>
            <person name="Riley R."/>
            <person name="Ohm R."/>
            <person name="LaButti K."/>
            <person name="Andreopoulos B."/>
            <person name="Pangilinan J."/>
            <person name="Nolan M."/>
            <person name="Tritt A."/>
            <person name="Clum A."/>
            <person name="Lipzen A."/>
            <person name="Daum C."/>
            <person name="Barry K."/>
            <person name="Grigoriev I.V."/>
            <person name="Vilgalys R."/>
        </authorList>
    </citation>
    <scope>NUCLEOTIDE SEQUENCE</scope>
    <source>
        <strain evidence="2">PMI_201</strain>
    </source>
</reference>